<proteinExistence type="predicted"/>
<dbReference type="Proteomes" id="UP000790377">
    <property type="component" value="Unassembled WGS sequence"/>
</dbReference>
<reference evidence="1" key="1">
    <citation type="journal article" date="2021" name="New Phytol.">
        <title>Evolutionary innovations through gain and loss of genes in the ectomycorrhizal Boletales.</title>
        <authorList>
            <person name="Wu G."/>
            <person name="Miyauchi S."/>
            <person name="Morin E."/>
            <person name="Kuo A."/>
            <person name="Drula E."/>
            <person name="Varga T."/>
            <person name="Kohler A."/>
            <person name="Feng B."/>
            <person name="Cao Y."/>
            <person name="Lipzen A."/>
            <person name="Daum C."/>
            <person name="Hundley H."/>
            <person name="Pangilinan J."/>
            <person name="Johnson J."/>
            <person name="Barry K."/>
            <person name="LaButti K."/>
            <person name="Ng V."/>
            <person name="Ahrendt S."/>
            <person name="Min B."/>
            <person name="Choi I.G."/>
            <person name="Park H."/>
            <person name="Plett J.M."/>
            <person name="Magnuson J."/>
            <person name="Spatafora J.W."/>
            <person name="Nagy L.G."/>
            <person name="Henrissat B."/>
            <person name="Grigoriev I.V."/>
            <person name="Yang Z.L."/>
            <person name="Xu J."/>
            <person name="Martin F.M."/>
        </authorList>
    </citation>
    <scope>NUCLEOTIDE SEQUENCE</scope>
    <source>
        <strain evidence="1">ATCC 28755</strain>
    </source>
</reference>
<name>A0ACB7ZVX9_9AGAM</name>
<accession>A0ACB7ZVX9</accession>
<gene>
    <name evidence="1" type="ORF">BJ138DRAFT_1106259</name>
</gene>
<dbReference type="EMBL" id="MU268272">
    <property type="protein sequence ID" value="KAH7905101.1"/>
    <property type="molecule type" value="Genomic_DNA"/>
</dbReference>
<evidence type="ECO:0000313" key="2">
    <source>
        <dbReference type="Proteomes" id="UP000790377"/>
    </source>
</evidence>
<protein>
    <submittedName>
        <fullName evidence="1">Uncharacterized protein</fullName>
    </submittedName>
</protein>
<evidence type="ECO:0000313" key="1">
    <source>
        <dbReference type="EMBL" id="KAH7905101.1"/>
    </source>
</evidence>
<keyword evidence="2" id="KW-1185">Reference proteome</keyword>
<sequence>MYRARRHGRTKREGDIEDRRQRGPHPLVHPHHHARRRHLCAIQVTHILAISVGTGVTRARTRGEQGWRACLVMIRVTKYIVPFIFIPLLHAPISVRRAVCVDEVARVFDVNWVWVYKWTDDVRCHGVDNVDGR</sequence>
<comment type="caution">
    <text evidence="1">The sequence shown here is derived from an EMBL/GenBank/DDBJ whole genome shotgun (WGS) entry which is preliminary data.</text>
</comment>
<organism evidence="1 2">
    <name type="scientific">Hygrophoropsis aurantiaca</name>
    <dbReference type="NCBI Taxonomy" id="72124"/>
    <lineage>
        <taxon>Eukaryota</taxon>
        <taxon>Fungi</taxon>
        <taxon>Dikarya</taxon>
        <taxon>Basidiomycota</taxon>
        <taxon>Agaricomycotina</taxon>
        <taxon>Agaricomycetes</taxon>
        <taxon>Agaricomycetidae</taxon>
        <taxon>Boletales</taxon>
        <taxon>Coniophorineae</taxon>
        <taxon>Hygrophoropsidaceae</taxon>
        <taxon>Hygrophoropsis</taxon>
    </lineage>
</organism>